<evidence type="ECO:0000256" key="2">
    <source>
        <dbReference type="SAM" id="MobiDB-lite"/>
    </source>
</evidence>
<gene>
    <name evidence="5" type="ORF">NCTC11179_02625</name>
</gene>
<name>A0A378U1M5_MYROD</name>
<evidence type="ECO:0000256" key="3">
    <source>
        <dbReference type="SAM" id="SignalP"/>
    </source>
</evidence>
<protein>
    <recommendedName>
        <fullName evidence="4">SbsA Ig-like domain-containing protein</fullName>
    </recommendedName>
</protein>
<feature type="region of interest" description="Disordered" evidence="2">
    <location>
        <begin position="537"/>
        <end position="556"/>
    </location>
</feature>
<feature type="chain" id="PRO_5016896089" description="SbsA Ig-like domain-containing protein" evidence="3">
    <location>
        <begin position="25"/>
        <end position="556"/>
    </location>
</feature>
<dbReference type="EMBL" id="UGQL01000002">
    <property type="protein sequence ID" value="STZ69128.1"/>
    <property type="molecule type" value="Genomic_DNA"/>
</dbReference>
<dbReference type="Proteomes" id="UP000255024">
    <property type="component" value="Unassembled WGS sequence"/>
</dbReference>
<evidence type="ECO:0000313" key="5">
    <source>
        <dbReference type="EMBL" id="STZ69128.1"/>
    </source>
</evidence>
<keyword evidence="6" id="KW-1185">Reference proteome</keyword>
<keyword evidence="1 3" id="KW-0732">Signal</keyword>
<feature type="compositionally biased region" description="Low complexity" evidence="2">
    <location>
        <begin position="538"/>
        <end position="548"/>
    </location>
</feature>
<organism evidence="5 6">
    <name type="scientific">Myroides odoratus</name>
    <name type="common">Flavobacterium odoratum</name>
    <dbReference type="NCBI Taxonomy" id="256"/>
    <lineage>
        <taxon>Bacteria</taxon>
        <taxon>Pseudomonadati</taxon>
        <taxon>Bacteroidota</taxon>
        <taxon>Flavobacteriia</taxon>
        <taxon>Flavobacteriales</taxon>
        <taxon>Flavobacteriaceae</taxon>
        <taxon>Myroides</taxon>
    </lineage>
</organism>
<sequence>MSKFRLYFFTCLLILCVTCFSNCAKRGYISGGPMDTLPPVVLKSYPENYSINFDKDEIRIEFDEFIKLKNANQNLIVSPPLKNNPDISPMGSPKKVMTIKLRDTLYPNTTYSFNFGDAITDNNEGNVLPQFKYIFSTGTYIDSLKLEGTIQSAHKLKTDNFVNVMLYDAATFKDSTVYKEKPLYITNTLDSLTTFSIENIKAGTYYAVALKQKTNTYMFNSDQDKIAFILDTIVIPTDKKYNLVLFKSEEKFVAKRPAQISENKWYLPYKGNKEGVKIKVAKNDSLIQSVYTPLEGKDSLQVWFPKVIADSLHIAVSKEDYLETFTVRPRSKMKEIDTLSVTAKNNNIDFKEDFTLKTTTPIATVNKNLIQIINKDFLPVAFEVQEILDEQKVTLLFEKNQEELYAIQLLPQALTDVFGYANDTLSYALKTTKHSDYGNLNLSLKSVKRYPIIVELIDEQEKVYATQIIKEPQTVIFDLLPPRKYYVRIVYDDNENGKWDTGYYWDRRQPEETFYTDEPIDVRANWDINQDIDLLAVPKQKTSTNPTKPNKKPAKR</sequence>
<dbReference type="AlphaFoldDB" id="A0A378U1M5"/>
<evidence type="ECO:0000256" key="1">
    <source>
        <dbReference type="ARBA" id="ARBA00022729"/>
    </source>
</evidence>
<reference evidence="5 6" key="1">
    <citation type="submission" date="2018-06" db="EMBL/GenBank/DDBJ databases">
        <authorList>
            <consortium name="Pathogen Informatics"/>
            <person name="Doyle S."/>
        </authorList>
    </citation>
    <scope>NUCLEOTIDE SEQUENCE [LARGE SCALE GENOMIC DNA]</scope>
    <source>
        <strain evidence="5 6">NCTC11179</strain>
    </source>
</reference>
<feature type="domain" description="SbsA Ig-like" evidence="4">
    <location>
        <begin position="35"/>
        <end position="137"/>
    </location>
</feature>
<dbReference type="InterPro" id="IPR032812">
    <property type="entry name" value="SbsA_Ig"/>
</dbReference>
<dbReference type="RefSeq" id="WP_115091940.1">
    <property type="nucleotide sequence ID" value="NZ_CP068107.1"/>
</dbReference>
<evidence type="ECO:0000313" key="6">
    <source>
        <dbReference type="Proteomes" id="UP000255024"/>
    </source>
</evidence>
<proteinExistence type="predicted"/>
<dbReference type="Pfam" id="PF13205">
    <property type="entry name" value="Big_5"/>
    <property type="match status" value="1"/>
</dbReference>
<evidence type="ECO:0000259" key="4">
    <source>
        <dbReference type="Pfam" id="PF13205"/>
    </source>
</evidence>
<feature type="signal peptide" evidence="3">
    <location>
        <begin position="1"/>
        <end position="24"/>
    </location>
</feature>
<accession>A0A378U1M5</accession>